<reference evidence="1 2" key="1">
    <citation type="submission" date="2017-02" db="EMBL/GenBank/DDBJ databases">
        <authorList>
            <person name="Peterson S.W."/>
        </authorList>
    </citation>
    <scope>NUCLEOTIDE SEQUENCE [LARGE SCALE GENOMIC DNA]</scope>
    <source>
        <strain evidence="1 2">DSM 22335</strain>
    </source>
</reference>
<dbReference type="EMBL" id="FUWH01000008">
    <property type="protein sequence ID" value="SKA02647.1"/>
    <property type="molecule type" value="Genomic_DNA"/>
</dbReference>
<organism evidence="1 2">
    <name type="scientific">Sediminibacterium ginsengisoli</name>
    <dbReference type="NCBI Taxonomy" id="413434"/>
    <lineage>
        <taxon>Bacteria</taxon>
        <taxon>Pseudomonadati</taxon>
        <taxon>Bacteroidota</taxon>
        <taxon>Chitinophagia</taxon>
        <taxon>Chitinophagales</taxon>
        <taxon>Chitinophagaceae</taxon>
        <taxon>Sediminibacterium</taxon>
    </lineage>
</organism>
<evidence type="ECO:0000313" key="2">
    <source>
        <dbReference type="Proteomes" id="UP000190888"/>
    </source>
</evidence>
<dbReference type="RefSeq" id="WP_078832041.1">
    <property type="nucleotide sequence ID" value="NZ_FUWH01000008.1"/>
</dbReference>
<sequence length="73" mass="8564">MARVILDVPTDKMKSFVKAILNLGLDRHAIRSEAQHSDQGHQRLKKRKNLLKAISSSYVLFDWEFFSNELEYE</sequence>
<keyword evidence="2" id="KW-1185">Reference proteome</keyword>
<dbReference type="STRING" id="413434.SAMN04488132_108109"/>
<dbReference type="OrthoDB" id="678636at2"/>
<name>A0A1T4QG98_9BACT</name>
<dbReference type="Proteomes" id="UP000190888">
    <property type="component" value="Unassembled WGS sequence"/>
</dbReference>
<dbReference type="AlphaFoldDB" id="A0A1T4QG98"/>
<protein>
    <submittedName>
        <fullName evidence="1">Uncharacterized protein</fullName>
    </submittedName>
</protein>
<gene>
    <name evidence="1" type="ORF">SAMN04488132_108109</name>
</gene>
<proteinExistence type="predicted"/>
<evidence type="ECO:0000313" key="1">
    <source>
        <dbReference type="EMBL" id="SKA02647.1"/>
    </source>
</evidence>
<accession>A0A1T4QG98</accession>